<evidence type="ECO:0000313" key="5">
    <source>
        <dbReference type="Proteomes" id="UP000342300"/>
    </source>
</evidence>
<dbReference type="AlphaFoldDB" id="A0A6A7RQK7"/>
<gene>
    <name evidence="4" type="ORF">CRU78_04580</name>
</gene>
<evidence type="ECO:0008006" key="6">
    <source>
        <dbReference type="Google" id="ProtNLM"/>
    </source>
</evidence>
<dbReference type="InterPro" id="IPR027791">
    <property type="entry name" value="Galactosyl_T_C"/>
</dbReference>
<name>A0A6A7RQK7_9PROT</name>
<dbReference type="InterPro" id="IPR029044">
    <property type="entry name" value="Nucleotide-diphossugar_trans"/>
</dbReference>
<organism evidence="4 5">
    <name type="scientific">Candidatus Accumulibacter phosphatis</name>
    <dbReference type="NCBI Taxonomy" id="327160"/>
    <lineage>
        <taxon>Bacteria</taxon>
        <taxon>Pseudomonadati</taxon>
        <taxon>Pseudomonadota</taxon>
        <taxon>Betaproteobacteria</taxon>
        <taxon>Candidatus Accumulibacter</taxon>
    </lineage>
</organism>
<accession>A0A6A7RQK7</accession>
<dbReference type="PANTHER" id="PTHR40743:SF1">
    <property type="entry name" value="POSSIBLE GLYCOSYLTRANSFERASE"/>
    <property type="match status" value="1"/>
</dbReference>
<dbReference type="Pfam" id="PF02709">
    <property type="entry name" value="Glyco_transf_7C"/>
    <property type="match status" value="1"/>
</dbReference>
<dbReference type="Gene3D" id="3.40.50.11340">
    <property type="match status" value="1"/>
</dbReference>
<dbReference type="EMBL" id="PDHS01000097">
    <property type="protein sequence ID" value="MQM29853.1"/>
    <property type="molecule type" value="Genomic_DNA"/>
</dbReference>
<evidence type="ECO:0000256" key="1">
    <source>
        <dbReference type="ARBA" id="ARBA00022679"/>
    </source>
</evidence>
<protein>
    <recommendedName>
        <fullName evidence="6">Glycosyltransferase 2-like domain-containing protein</fullName>
    </recommendedName>
</protein>
<feature type="domain" description="Glycosyltransferase 2-like" evidence="2">
    <location>
        <begin position="93"/>
        <end position="188"/>
    </location>
</feature>
<dbReference type="CDD" id="cd00761">
    <property type="entry name" value="Glyco_tranf_GTA_type"/>
    <property type="match status" value="1"/>
</dbReference>
<keyword evidence="1" id="KW-0808">Transferase</keyword>
<dbReference type="SUPFAM" id="SSF53448">
    <property type="entry name" value="Nucleotide-diphospho-sugar transferases"/>
    <property type="match status" value="1"/>
</dbReference>
<dbReference type="InterPro" id="IPR001173">
    <property type="entry name" value="Glyco_trans_2-like"/>
</dbReference>
<evidence type="ECO:0000259" key="2">
    <source>
        <dbReference type="Pfam" id="PF00535"/>
    </source>
</evidence>
<sequence length="796" mass="90323">MQISERKDHKAFLFGVTELIHLARSRRKDEAAALLDDLNGRLLTLAPDFAERQQQVLQKIQAHYRLVATAMTSQQSAAIPVDELVKAVRPGVSLVTCCMNRSENLLKALRSWIECPEISEIIIVDWSSTLSVHDEIVAAGFVDKRIIVARVDGQSRWILSYAFNFGFRIASFDKILKTDADIVISSQFFAENVLRENTFLSGDWRTAEKGQEHINGFFFVHRADLMSIKGFNEYITTYGWDDDDIYFRLEQHGFNRVRISTNGVYHIPHGDAQRVGERDASSTALDELRAYTGTKIMGNRFLAAAMPMWGKERFFLPMEIVRRSAGYFEAWQMGESYHQVPEHIRADVEYYGMATALSWTTELSAYHITKENLYALLAARSAVADITRADVRLASCSQAPVSWYRNVLFLFFDDQVGELAQKAIISQVLDHSHIHRYTVFVEPGVFWLSKMGCAQESVDNLLPIPAMFATHQLHEAEASALRALPKAFSANAAFCVRLSGAEVSKILVPSEIGHVARRDKIYIHVQHGLGNRLRALASATAIARQSDRDLVLIWTPDNHCECRIEDLFEYHGEVLVNEKHLDLSTADCFSYMEIESGSCKDKYIPLVSGRDLYIRSAYVINNELSSWEKENAVLRELKPVAAVQKLIDSVAASGRVGLHVRMEGSAGTDHNSYDHEDNWLPESHKELNLWRGRSHYDSFIARIEKMISEDGSRRFFLAADTPEGYHALAERYPDRLVYLRRTVFDRSIDQLRYALADAVLLSRCQYLLGSTWSSFSELAQRLSTTIVRVEMSGVDF</sequence>
<dbReference type="Proteomes" id="UP000342300">
    <property type="component" value="Unassembled WGS sequence"/>
</dbReference>
<dbReference type="GO" id="GO:0016740">
    <property type="term" value="F:transferase activity"/>
    <property type="evidence" value="ECO:0007669"/>
    <property type="project" value="UniProtKB-KW"/>
</dbReference>
<reference evidence="4 5" key="1">
    <citation type="submission" date="2017-09" db="EMBL/GenBank/DDBJ databases">
        <title>Metagenomic Analysis Reveals Denitrifying Candidatus Accumulibacter and Flanking Population as a Source of N2O.</title>
        <authorList>
            <person name="Gao H."/>
            <person name="Mao Y."/>
            <person name="Zhao X."/>
            <person name="Liu W.-T."/>
            <person name="Zhang T."/>
            <person name="Wells G."/>
        </authorList>
    </citation>
    <scope>NUCLEOTIDE SEQUENCE [LARGE SCALE GENOMIC DNA]</scope>
    <source>
        <strain evidence="4">CANDO_2_IC</strain>
    </source>
</reference>
<feature type="domain" description="Galactosyltransferase C-terminal" evidence="3">
    <location>
        <begin position="209"/>
        <end position="269"/>
    </location>
</feature>
<proteinExistence type="predicted"/>
<dbReference type="PANTHER" id="PTHR40743">
    <property type="entry name" value="NUCLEOTIDE-DIPHOSPHO-SUGAR TRANSFERASE CONTAINING PROTEIN"/>
    <property type="match status" value="1"/>
</dbReference>
<comment type="caution">
    <text evidence="4">The sequence shown here is derived from an EMBL/GenBank/DDBJ whole genome shotgun (WGS) entry which is preliminary data.</text>
</comment>
<dbReference type="Gene3D" id="3.40.50.11350">
    <property type="match status" value="1"/>
</dbReference>
<dbReference type="Gene3D" id="3.90.550.10">
    <property type="entry name" value="Spore Coat Polysaccharide Biosynthesis Protein SpsA, Chain A"/>
    <property type="match status" value="1"/>
</dbReference>
<evidence type="ECO:0000259" key="3">
    <source>
        <dbReference type="Pfam" id="PF02709"/>
    </source>
</evidence>
<evidence type="ECO:0000313" key="4">
    <source>
        <dbReference type="EMBL" id="MQM29853.1"/>
    </source>
</evidence>
<dbReference type="Pfam" id="PF00535">
    <property type="entry name" value="Glycos_transf_2"/>
    <property type="match status" value="1"/>
</dbReference>